<evidence type="ECO:0000313" key="4">
    <source>
        <dbReference type="Proteomes" id="UP001165085"/>
    </source>
</evidence>
<feature type="domain" description="DUF1995" evidence="2">
    <location>
        <begin position="43"/>
        <end position="309"/>
    </location>
</feature>
<dbReference type="OrthoDB" id="199922at2759"/>
<dbReference type="Pfam" id="PF09353">
    <property type="entry name" value="DUF1995"/>
    <property type="match status" value="1"/>
</dbReference>
<reference evidence="4" key="1">
    <citation type="journal article" date="2023" name="Commun. Biol.">
        <title>Genome analysis of Parmales, the sister group of diatoms, reveals the evolutionary specialization of diatoms from phago-mixotrophs to photoautotrophs.</title>
        <authorList>
            <person name="Ban H."/>
            <person name="Sato S."/>
            <person name="Yoshikawa S."/>
            <person name="Yamada K."/>
            <person name="Nakamura Y."/>
            <person name="Ichinomiya M."/>
            <person name="Sato N."/>
            <person name="Blanc-Mathieu R."/>
            <person name="Endo H."/>
            <person name="Kuwata A."/>
            <person name="Ogata H."/>
        </authorList>
    </citation>
    <scope>NUCLEOTIDE SEQUENCE [LARGE SCALE GENOMIC DNA]</scope>
    <source>
        <strain evidence="4">NIES 3701</strain>
    </source>
</reference>
<accession>A0A9W7BU58</accession>
<dbReference type="PANTHER" id="PTHR34051">
    <property type="entry name" value="PROTEIN LOW PSII ACCUMULATION 3, CHLOROPLASTIC"/>
    <property type="match status" value="1"/>
</dbReference>
<evidence type="ECO:0000313" key="3">
    <source>
        <dbReference type="EMBL" id="GMH93609.1"/>
    </source>
</evidence>
<feature type="chain" id="PRO_5040718734" description="DUF1995 domain-containing protein" evidence="1">
    <location>
        <begin position="20"/>
        <end position="316"/>
    </location>
</feature>
<evidence type="ECO:0000259" key="2">
    <source>
        <dbReference type="Pfam" id="PF09353"/>
    </source>
</evidence>
<organism evidence="3 4">
    <name type="scientific">Triparma strigata</name>
    <dbReference type="NCBI Taxonomy" id="1606541"/>
    <lineage>
        <taxon>Eukaryota</taxon>
        <taxon>Sar</taxon>
        <taxon>Stramenopiles</taxon>
        <taxon>Ochrophyta</taxon>
        <taxon>Bolidophyceae</taxon>
        <taxon>Parmales</taxon>
        <taxon>Triparmaceae</taxon>
        <taxon>Triparma</taxon>
    </lineage>
</organism>
<gene>
    <name evidence="3" type="ORF">TrST_g2911</name>
</gene>
<evidence type="ECO:0000256" key="1">
    <source>
        <dbReference type="SAM" id="SignalP"/>
    </source>
</evidence>
<protein>
    <recommendedName>
        <fullName evidence="2">DUF1995 domain-containing protein</fullName>
    </recommendedName>
</protein>
<comment type="caution">
    <text evidence="3">The sequence shown here is derived from an EMBL/GenBank/DDBJ whole genome shotgun (WGS) entry which is preliminary data.</text>
</comment>
<dbReference type="InterPro" id="IPR044687">
    <property type="entry name" value="LPA3"/>
</dbReference>
<dbReference type="EMBL" id="BRXY01000416">
    <property type="protein sequence ID" value="GMH93609.1"/>
    <property type="molecule type" value="Genomic_DNA"/>
</dbReference>
<feature type="signal peptide" evidence="1">
    <location>
        <begin position="1"/>
        <end position="19"/>
    </location>
</feature>
<dbReference type="PANTHER" id="PTHR34051:SF2">
    <property type="entry name" value="PROTEIN LPA3"/>
    <property type="match status" value="1"/>
</dbReference>
<name>A0A9W7BU58_9STRA</name>
<keyword evidence="1" id="KW-0732">Signal</keyword>
<sequence>MWHLALLLILSILLNPSYPLTPLPPNISPYSPPNPSLTSSTILSTISKALSQSLTSSHKKLEIEFPPLLLNSKSNFDDFDNIQELDLNKDFTVKLASFNEDIKRLGKSCWLLYPDLKELETTSSTWTGKTYSIPTSTTLEAAYLHLNPPPPYVSPWGSSIAKTFSGIIYDPLKTTKTALGDTSYLQELINKPTLMIFVQPGNGGPVEDWINLSNIGDESTTCVINGALDKVTSSYYPDVFFPRLGKVKGWYGDFERVFYLKAVSDKGVYGWVYRVFPEEWQVVKQKVVEGEVEDEVVWRGERKPDYEQAVEYLLRG</sequence>
<proteinExistence type="predicted"/>
<dbReference type="AlphaFoldDB" id="A0A9W7BU58"/>
<dbReference type="Proteomes" id="UP001165085">
    <property type="component" value="Unassembled WGS sequence"/>
</dbReference>
<keyword evidence="4" id="KW-1185">Reference proteome</keyword>
<dbReference type="InterPro" id="IPR018962">
    <property type="entry name" value="DUF1995"/>
</dbReference>